<reference evidence="3" key="1">
    <citation type="submission" date="2018-05" db="EMBL/GenBank/DDBJ databases">
        <authorList>
            <person name="Lanie J.A."/>
            <person name="Ng W.-L."/>
            <person name="Kazmierczak K.M."/>
            <person name="Andrzejewski T.M."/>
            <person name="Davidsen T.M."/>
            <person name="Wayne K.J."/>
            <person name="Tettelin H."/>
            <person name="Glass J.I."/>
            <person name="Rusch D."/>
            <person name="Podicherti R."/>
            <person name="Tsui H.-C.T."/>
            <person name="Winkler M.E."/>
        </authorList>
    </citation>
    <scope>NUCLEOTIDE SEQUENCE</scope>
</reference>
<evidence type="ECO:0000313" key="3">
    <source>
        <dbReference type="EMBL" id="SVB23952.1"/>
    </source>
</evidence>
<keyword evidence="1" id="KW-0808">Transferase</keyword>
<organism evidence="3">
    <name type="scientific">marine metagenome</name>
    <dbReference type="NCBI Taxonomy" id="408172"/>
    <lineage>
        <taxon>unclassified sequences</taxon>
        <taxon>metagenomes</taxon>
        <taxon>ecological metagenomes</taxon>
    </lineage>
</organism>
<protein>
    <recommendedName>
        <fullName evidence="4">CoA transferase</fullName>
    </recommendedName>
</protein>
<gene>
    <name evidence="3" type="ORF">METZ01_LOCUS176806</name>
</gene>
<dbReference type="PANTHER" id="PTHR48207:SF3">
    <property type="entry name" value="SUCCINATE--HYDROXYMETHYLGLUTARATE COA-TRANSFERASE"/>
    <property type="match status" value="1"/>
</dbReference>
<accession>A0A382CDN2</accession>
<dbReference type="SUPFAM" id="SSF89796">
    <property type="entry name" value="CoA-transferase family III (CaiB/BaiF)"/>
    <property type="match status" value="2"/>
</dbReference>
<dbReference type="GO" id="GO:0008410">
    <property type="term" value="F:CoA-transferase activity"/>
    <property type="evidence" value="ECO:0007669"/>
    <property type="project" value="TreeGrafter"/>
</dbReference>
<sequence length="638" mass="71015">MTSISNFGQTGPYRDYVASELTLFAMGGGMHSKGLPERHPLKLGGNHVQYQAGNNAAMASLFAWYGQQYGSIGGQHIDVSIFETQMASYNTRMPALVSFQYTGERSQRLGGMRMGYPSGLYPCQDGYVLITGGGAFWPRTVAMLDMPELLEDPRFCPPNGQNDLEAKEEFEGTIWLPWVLERTKREIVEACQENEILSGAVNTIDDVVENNPQAQFRKYWITLDHPEIGSLQYPGAPVQTQDHWWQSSKSAPLLGQHNTEITEGSSERSSPATQPHTNKQTKILPLEGIRVLDITLVFAGPYGTMFLADMGAEVIRVESVNVFPTSTRGAFARPTKESEAKAPQSRYPNRDPGERPWNRVAMFNAHSRNKHSMTADLNTPEGREIFRKLVEVSDVFVENIATGAMKRLGIDWPVLKEWNPRLIMISSTGMGQTGPWSGFRGFGSHFEALLGHASVTGYRDMDPEGAPSSVAADAAAGVAISTAAVLGLHQREKTGKGAHIDLAQGENFMPHLGELFMDYMINKRVAGPPGNHDPLYVQGAYRCLGDDEWIAISLSDIDQWRRLCNFMNKPELIEDERFLDFKALQNSHNEVDKIIEEWTADQESVTLFHMLQKEGIACGPIMHEELAYADPHLKSRNF</sequence>
<evidence type="ECO:0000256" key="2">
    <source>
        <dbReference type="SAM" id="MobiDB-lite"/>
    </source>
</evidence>
<name>A0A382CDN2_9ZZZZ</name>
<evidence type="ECO:0000256" key="1">
    <source>
        <dbReference type="ARBA" id="ARBA00022679"/>
    </source>
</evidence>
<dbReference type="PANTHER" id="PTHR48207">
    <property type="entry name" value="SUCCINATE--HYDROXYMETHYLGLUTARATE COA-TRANSFERASE"/>
    <property type="match status" value="1"/>
</dbReference>
<dbReference type="InterPro" id="IPR050483">
    <property type="entry name" value="CoA-transferase_III_domain"/>
</dbReference>
<dbReference type="InterPro" id="IPR003673">
    <property type="entry name" value="CoA-Trfase_fam_III"/>
</dbReference>
<dbReference type="EMBL" id="UINC01033919">
    <property type="protein sequence ID" value="SVB23952.1"/>
    <property type="molecule type" value="Genomic_DNA"/>
</dbReference>
<dbReference type="Pfam" id="PF02515">
    <property type="entry name" value="CoA_transf_3"/>
    <property type="match status" value="2"/>
</dbReference>
<evidence type="ECO:0008006" key="4">
    <source>
        <dbReference type="Google" id="ProtNLM"/>
    </source>
</evidence>
<feature type="region of interest" description="Disordered" evidence="2">
    <location>
        <begin position="258"/>
        <end position="279"/>
    </location>
</feature>
<proteinExistence type="predicted"/>
<dbReference type="AlphaFoldDB" id="A0A382CDN2"/>
<feature type="non-terminal residue" evidence="3">
    <location>
        <position position="638"/>
    </location>
</feature>
<dbReference type="Gene3D" id="3.30.1540.10">
    <property type="entry name" value="formyl-coa transferase, domain 3"/>
    <property type="match status" value="1"/>
</dbReference>
<dbReference type="InterPro" id="IPR023606">
    <property type="entry name" value="CoA-Trfase_III_dom_1_sf"/>
</dbReference>
<dbReference type="InterPro" id="IPR044855">
    <property type="entry name" value="CoA-Trfase_III_dom3_sf"/>
</dbReference>
<dbReference type="Gene3D" id="3.40.50.10540">
    <property type="entry name" value="Crotonobetainyl-coa:carnitine coa-transferase, domain 1"/>
    <property type="match status" value="3"/>
</dbReference>
<feature type="region of interest" description="Disordered" evidence="2">
    <location>
        <begin position="331"/>
        <end position="356"/>
    </location>
</feature>